<evidence type="ECO:0008006" key="10">
    <source>
        <dbReference type="Google" id="ProtNLM"/>
    </source>
</evidence>
<feature type="compositionally biased region" description="Polar residues" evidence="5">
    <location>
        <begin position="161"/>
        <end position="175"/>
    </location>
</feature>
<evidence type="ECO:0000259" key="6">
    <source>
        <dbReference type="PROSITE" id="PS50188"/>
    </source>
</evidence>
<name>A0ABM1ZY76_AEDAL</name>
<dbReference type="SMART" id="SM00513">
    <property type="entry name" value="SAP"/>
    <property type="match status" value="1"/>
</dbReference>
<dbReference type="PROSITE" id="PS50800">
    <property type="entry name" value="SAP"/>
    <property type="match status" value="1"/>
</dbReference>
<dbReference type="PANTHER" id="PTHR12381:SF56">
    <property type="entry name" value="B30.2_SPRY DOMAIN-CONTAINING PROTEIN-RELATED"/>
    <property type="match status" value="1"/>
</dbReference>
<proteinExistence type="predicted"/>
<feature type="compositionally biased region" description="Polar residues" evidence="5">
    <location>
        <begin position="968"/>
        <end position="988"/>
    </location>
</feature>
<dbReference type="Pfam" id="PF13671">
    <property type="entry name" value="AAA_33"/>
    <property type="match status" value="1"/>
</dbReference>
<dbReference type="InterPro" id="IPR027417">
    <property type="entry name" value="P-loop_NTPase"/>
</dbReference>
<feature type="region of interest" description="Disordered" evidence="5">
    <location>
        <begin position="493"/>
        <end position="587"/>
    </location>
</feature>
<dbReference type="Gene3D" id="3.40.50.300">
    <property type="entry name" value="P-loop containing nucleotide triphosphate hydrolases"/>
    <property type="match status" value="1"/>
</dbReference>
<dbReference type="RefSeq" id="XP_062707643.1">
    <property type="nucleotide sequence ID" value="XM_062851659.1"/>
</dbReference>
<dbReference type="InterPro" id="IPR003034">
    <property type="entry name" value="SAP_dom"/>
</dbReference>
<organism evidence="8 9">
    <name type="scientific">Aedes albopictus</name>
    <name type="common">Asian tiger mosquito</name>
    <name type="synonym">Stegomyia albopicta</name>
    <dbReference type="NCBI Taxonomy" id="7160"/>
    <lineage>
        <taxon>Eukaryota</taxon>
        <taxon>Metazoa</taxon>
        <taxon>Ecdysozoa</taxon>
        <taxon>Arthropoda</taxon>
        <taxon>Hexapoda</taxon>
        <taxon>Insecta</taxon>
        <taxon>Pterygota</taxon>
        <taxon>Neoptera</taxon>
        <taxon>Endopterygota</taxon>
        <taxon>Diptera</taxon>
        <taxon>Nematocera</taxon>
        <taxon>Culicoidea</taxon>
        <taxon>Culicidae</taxon>
        <taxon>Culicinae</taxon>
        <taxon>Aedini</taxon>
        <taxon>Aedes</taxon>
        <taxon>Stegomyia</taxon>
    </lineage>
</organism>
<comment type="subcellular location">
    <subcellularLocation>
        <location evidence="1">Nucleus</location>
    </subcellularLocation>
</comment>
<keyword evidence="2" id="KW-0488">Methylation</keyword>
<evidence type="ECO:0000313" key="8">
    <source>
        <dbReference type="EnsemblMetazoa" id="AALFPA23_022738.P33750"/>
    </source>
</evidence>
<dbReference type="SUPFAM" id="SSF68906">
    <property type="entry name" value="SAP domain"/>
    <property type="match status" value="1"/>
</dbReference>
<evidence type="ECO:0000256" key="5">
    <source>
        <dbReference type="SAM" id="MobiDB-lite"/>
    </source>
</evidence>
<feature type="compositionally biased region" description="Polar residues" evidence="5">
    <location>
        <begin position="214"/>
        <end position="237"/>
    </location>
</feature>
<feature type="compositionally biased region" description="Polar residues" evidence="5">
    <location>
        <begin position="807"/>
        <end position="825"/>
    </location>
</feature>
<feature type="region of interest" description="Disordered" evidence="5">
    <location>
        <begin position="859"/>
        <end position="882"/>
    </location>
</feature>
<reference evidence="8" key="2">
    <citation type="submission" date="2025-05" db="UniProtKB">
        <authorList>
            <consortium name="EnsemblMetazoa"/>
        </authorList>
    </citation>
    <scope>IDENTIFICATION</scope>
    <source>
        <strain evidence="8">Foshan</strain>
    </source>
</reference>
<keyword evidence="3" id="KW-0597">Phosphoprotein</keyword>
<sequence length="988" mass="110471">MDYNKMKVNDLKAELAARNLDTKGVKAVLVERLKEAIESENSGSPADSTPSVAAAKKLDVGTPGQSTPVRRSRRRSMTRSPSPTRTEVTPLESVSEEAEQAESEESTDPSSARKKRRTRSITKSPSPARSVEVKHLEVLEEELDVANKNAEPVTPKKQAVADTNTEKNQVTPKTETTPTKQVVTPGVTPVKTTPTPKQSGTPQSATKPAVTPVKATNAQPTGQVTPKKSSSETTQPDTPKDSKTPAKDDAVKTEETDTKEETTTDDQNADEASKAVKRKSSSPVKETPTKTPRVKPAQTNIEFESEENEPEIDNSKVLLSWFDSDLNLEIDPKTFDTAKPISDGALALLWAGVRANMGVKKGKVAFEVILTKTNEMRKVTEEPVTSEFRVGWSTADANLQLGEAKHSFAYASTASKGTDSKFSEYGTEYKLNDVVGVYLDLESSPCKIEYTVNNVSQGTAFEFDKAELEGKALFPHICTRNFAFKVNFGQLERSPLNDRPKTKKQKKDAKKLEKQADAPKEGEVKAAETDKTTEAEPQADTEKVTETEKPEEGNKVAEPVATEASKDDEKDDEKENQKEEEAAEPELLTINPEYIYVAHAPKEDLVLGACRPESRKDCELIFLIGMPASGKTHWVTNYLKENPDKKITVLSVHTLLDQMKLAGEPRKPENTKKWSRLVDQLSKSLHKLSDVACKRRRNYIFDQTNVFPSEQKRKLRGFGEFGARKAVIVVPDEEEHERRIKLKNEVFGAEVTDSHLTVMKAHFHVPPKDLNWFTEVTYTDLDAEKATERAKALNEVGQKALPRPLFNRNQPQRRGANNNQRWNQGNKRYSGVQQYHQGGYNPQQQRYNSTQQYSQNRNYRGAYGRPNAGGYTGGRYGSNNDWTRGRYDNRYNNRGYQSNQAQRYGNTYNRGYNSGSTWNQQNANCWSYGGNQGDDSQQWYSWWQSNLKNLLQQQGGGSGDYSQYAQQPSYGNYQHPKSQGSGSSFRNK</sequence>
<dbReference type="Pfam" id="PF02037">
    <property type="entry name" value="SAP"/>
    <property type="match status" value="1"/>
</dbReference>
<dbReference type="Gene3D" id="1.10.720.30">
    <property type="entry name" value="SAP domain"/>
    <property type="match status" value="1"/>
</dbReference>
<dbReference type="CDD" id="cd12884">
    <property type="entry name" value="SPRY_hnRNP"/>
    <property type="match status" value="1"/>
</dbReference>
<feature type="compositionally biased region" description="Acidic residues" evidence="5">
    <location>
        <begin position="94"/>
        <end position="107"/>
    </location>
</feature>
<dbReference type="InterPro" id="IPR043136">
    <property type="entry name" value="B30.2/SPRY_sf"/>
</dbReference>
<reference evidence="9" key="1">
    <citation type="journal article" date="2015" name="Proc. Natl. Acad. Sci. U.S.A.">
        <title>Genome sequence of the Asian Tiger mosquito, Aedes albopictus, reveals insights into its biology, genetics, and evolution.</title>
        <authorList>
            <person name="Chen X.G."/>
            <person name="Jiang X."/>
            <person name="Gu J."/>
            <person name="Xu M."/>
            <person name="Wu Y."/>
            <person name="Deng Y."/>
            <person name="Zhang C."/>
            <person name="Bonizzoni M."/>
            <person name="Dermauw W."/>
            <person name="Vontas J."/>
            <person name="Armbruster P."/>
            <person name="Huang X."/>
            <person name="Yang Y."/>
            <person name="Zhang H."/>
            <person name="He W."/>
            <person name="Peng H."/>
            <person name="Liu Y."/>
            <person name="Wu K."/>
            <person name="Chen J."/>
            <person name="Lirakis M."/>
            <person name="Topalis P."/>
            <person name="Van Leeuwen T."/>
            <person name="Hall A.B."/>
            <person name="Jiang X."/>
            <person name="Thorpe C."/>
            <person name="Mueller R.L."/>
            <person name="Sun C."/>
            <person name="Waterhouse R.M."/>
            <person name="Yan G."/>
            <person name="Tu Z.J."/>
            <person name="Fang X."/>
            <person name="James A.A."/>
        </authorList>
    </citation>
    <scope>NUCLEOTIDE SEQUENCE [LARGE SCALE GENOMIC DNA]</scope>
    <source>
        <strain evidence="9">Foshan</strain>
    </source>
</reference>
<keyword evidence="4" id="KW-0539">Nucleus</keyword>
<evidence type="ECO:0000256" key="3">
    <source>
        <dbReference type="ARBA" id="ARBA00022553"/>
    </source>
</evidence>
<dbReference type="InterPro" id="IPR003877">
    <property type="entry name" value="SPRY_dom"/>
</dbReference>
<dbReference type="InterPro" id="IPR036361">
    <property type="entry name" value="SAP_dom_sf"/>
</dbReference>
<evidence type="ECO:0000313" key="9">
    <source>
        <dbReference type="Proteomes" id="UP000069940"/>
    </source>
</evidence>
<dbReference type="InterPro" id="IPR013320">
    <property type="entry name" value="ConA-like_dom_sf"/>
</dbReference>
<dbReference type="Pfam" id="PF00622">
    <property type="entry name" value="SPRY"/>
    <property type="match status" value="1"/>
</dbReference>
<dbReference type="GeneID" id="134288032"/>
<evidence type="ECO:0000256" key="4">
    <source>
        <dbReference type="ARBA" id="ARBA00023242"/>
    </source>
</evidence>
<keyword evidence="9" id="KW-1185">Reference proteome</keyword>
<feature type="domain" description="B30.2/SPRY" evidence="6">
    <location>
        <begin position="286"/>
        <end position="493"/>
    </location>
</feature>
<feature type="compositionally biased region" description="Low complexity" evidence="5">
    <location>
        <begin position="176"/>
        <end position="197"/>
    </location>
</feature>
<dbReference type="PROSITE" id="PS50188">
    <property type="entry name" value="B302_SPRY"/>
    <property type="match status" value="1"/>
</dbReference>
<dbReference type="Gene3D" id="2.60.120.920">
    <property type="match status" value="1"/>
</dbReference>
<dbReference type="SMART" id="SM00449">
    <property type="entry name" value="SPRY"/>
    <property type="match status" value="1"/>
</dbReference>
<dbReference type="InterPro" id="IPR035778">
    <property type="entry name" value="SPRY_hnRNP_U"/>
</dbReference>
<evidence type="ECO:0000256" key="1">
    <source>
        <dbReference type="ARBA" id="ARBA00004123"/>
    </source>
</evidence>
<dbReference type="SUPFAM" id="SSF52540">
    <property type="entry name" value="P-loop containing nucleoside triphosphate hydrolases"/>
    <property type="match status" value="1"/>
</dbReference>
<evidence type="ECO:0000259" key="7">
    <source>
        <dbReference type="PROSITE" id="PS50800"/>
    </source>
</evidence>
<protein>
    <recommendedName>
        <fullName evidence="10">Scaffold/matrix specific factor hnrnp-u/saf-a</fullName>
    </recommendedName>
</protein>
<evidence type="ECO:0000256" key="2">
    <source>
        <dbReference type="ARBA" id="ARBA00022481"/>
    </source>
</evidence>
<dbReference type="InterPro" id="IPR001870">
    <property type="entry name" value="B30.2/SPRY"/>
</dbReference>
<accession>A0ABM1ZY76</accession>
<feature type="region of interest" description="Disordered" evidence="5">
    <location>
        <begin position="36"/>
        <end position="309"/>
    </location>
</feature>
<feature type="compositionally biased region" description="Basic and acidic residues" evidence="5">
    <location>
        <begin position="238"/>
        <end position="262"/>
    </location>
</feature>
<dbReference type="EnsemblMetazoa" id="AALFPA23_022738.R33750">
    <property type="protein sequence ID" value="AALFPA23_022738.P33750"/>
    <property type="gene ID" value="AALFPA23_022738"/>
</dbReference>
<dbReference type="SUPFAM" id="SSF49899">
    <property type="entry name" value="Concanavalin A-like lectins/glucanases"/>
    <property type="match status" value="1"/>
</dbReference>
<dbReference type="Proteomes" id="UP000069940">
    <property type="component" value="Unassembled WGS sequence"/>
</dbReference>
<feature type="domain" description="SAP" evidence="7">
    <location>
        <begin position="3"/>
        <end position="37"/>
    </location>
</feature>
<feature type="region of interest" description="Disordered" evidence="5">
    <location>
        <begin position="954"/>
        <end position="988"/>
    </location>
</feature>
<feature type="region of interest" description="Disordered" evidence="5">
    <location>
        <begin position="803"/>
        <end position="825"/>
    </location>
</feature>
<feature type="compositionally biased region" description="Basic and acidic residues" evidence="5">
    <location>
        <begin position="510"/>
        <end position="555"/>
    </location>
</feature>
<dbReference type="PANTHER" id="PTHR12381">
    <property type="entry name" value="HETEROGENEOUS NUCLEAR RIBONUCLEOPROTEIN U FAMILY MEMBER"/>
    <property type="match status" value="1"/>
</dbReference>
<feature type="compositionally biased region" description="Basic and acidic residues" evidence="5">
    <location>
        <begin position="564"/>
        <end position="580"/>
    </location>
</feature>
<feature type="compositionally biased region" description="Polar residues" evidence="5">
    <location>
        <begin position="39"/>
        <end position="51"/>
    </location>
</feature>